<dbReference type="InterPro" id="IPR040681">
    <property type="entry name" value="HOATZ-like"/>
</dbReference>
<organism evidence="1">
    <name type="scientific">Octopus bimaculoides</name>
    <name type="common">California two-spotted octopus</name>
    <dbReference type="NCBI Taxonomy" id="37653"/>
    <lineage>
        <taxon>Eukaryota</taxon>
        <taxon>Metazoa</taxon>
        <taxon>Spiralia</taxon>
        <taxon>Lophotrochozoa</taxon>
        <taxon>Mollusca</taxon>
        <taxon>Cephalopoda</taxon>
        <taxon>Coleoidea</taxon>
        <taxon>Octopodiformes</taxon>
        <taxon>Octopoda</taxon>
        <taxon>Incirrata</taxon>
        <taxon>Octopodidae</taxon>
        <taxon>Octopus</taxon>
    </lineage>
</organism>
<name>A0A0L8I0W4_OCTBM</name>
<proteinExistence type="predicted"/>
<protein>
    <submittedName>
        <fullName evidence="1">Uncharacterized protein</fullName>
    </submittedName>
</protein>
<evidence type="ECO:0000313" key="1">
    <source>
        <dbReference type="EMBL" id="KOF95079.1"/>
    </source>
</evidence>
<dbReference type="STRING" id="37653.A0A0L8I0W4"/>
<sequence length="245" mass="29281">MPSGTSDVKYVDAYSLPGKPHIAFCDSDDKDILLARHFWLSVHLRPFVESRLVSSDIRQRTIKASLKSQDDYLLRVDHESHALEHLTEFWKKLKNAEYMYQQEFLEGFYKRKKQCKESFLARKSQRINLQEVSGQILQKNRLYSREEEKRWKLEKEIEGPEDVRKQIAEFERKNKIGSVITGLLFHYSRFDERKPIKKVQTKYFEALHKTDDDDEDPCLVIHIFCNEIDIIYVCHSLREIEDLFY</sequence>
<dbReference type="EMBL" id="KQ416810">
    <property type="protein sequence ID" value="KOF95079.1"/>
    <property type="molecule type" value="Genomic_DNA"/>
</dbReference>
<dbReference type="AlphaFoldDB" id="A0A0L8I0W4"/>
<dbReference type="KEGG" id="obi:106867400"/>
<reference evidence="1" key="1">
    <citation type="submission" date="2015-07" db="EMBL/GenBank/DDBJ databases">
        <title>MeaNS - Measles Nucleotide Surveillance Program.</title>
        <authorList>
            <person name="Tran T."/>
            <person name="Druce J."/>
        </authorList>
    </citation>
    <scope>NUCLEOTIDE SEQUENCE</scope>
    <source>
        <strain evidence="1">UCB-OBI-ISO-001</strain>
        <tissue evidence="1">Gonad</tissue>
    </source>
</reference>
<accession>A0A0L8I0W4</accession>
<dbReference type="Pfam" id="PF17664">
    <property type="entry name" value="HOATZ-like"/>
    <property type="match status" value="1"/>
</dbReference>
<gene>
    <name evidence="1" type="ORF">OCBIM_22039616mg</name>
</gene>
<dbReference type="GO" id="GO:0060271">
    <property type="term" value="P:cilium assembly"/>
    <property type="evidence" value="ECO:0007669"/>
    <property type="project" value="InterPro"/>
</dbReference>
<dbReference type="OrthoDB" id="10004365at2759"/>